<feature type="domain" description="RRN7-type" evidence="12">
    <location>
        <begin position="6"/>
        <end position="38"/>
    </location>
</feature>
<feature type="compositionally biased region" description="Polar residues" evidence="11">
    <location>
        <begin position="137"/>
        <end position="156"/>
    </location>
</feature>
<dbReference type="InterPro" id="IPR048540">
    <property type="entry name" value="Rrn7_cyclin_N"/>
</dbReference>
<dbReference type="GO" id="GO:0008270">
    <property type="term" value="F:zinc ion binding"/>
    <property type="evidence" value="ECO:0007669"/>
    <property type="project" value="UniProtKB-KW"/>
</dbReference>
<dbReference type="GO" id="GO:0070860">
    <property type="term" value="C:RNA polymerase I core factor complex"/>
    <property type="evidence" value="ECO:0007669"/>
    <property type="project" value="InterPro"/>
</dbReference>
<evidence type="ECO:0000256" key="7">
    <source>
        <dbReference type="ARBA" id="ARBA00023125"/>
    </source>
</evidence>
<gene>
    <name evidence="15" type="ORF">K431DRAFT_265547</name>
</gene>
<name>A0A9P4URM5_9PEZI</name>
<evidence type="ECO:0000256" key="10">
    <source>
        <dbReference type="SAM" id="Coils"/>
    </source>
</evidence>
<keyword evidence="7" id="KW-0238">DNA-binding</keyword>
<feature type="region of interest" description="Disordered" evidence="11">
    <location>
        <begin position="135"/>
        <end position="170"/>
    </location>
</feature>
<dbReference type="Proteomes" id="UP000799441">
    <property type="component" value="Unassembled WGS sequence"/>
</dbReference>
<evidence type="ECO:0000256" key="6">
    <source>
        <dbReference type="ARBA" id="ARBA00023015"/>
    </source>
</evidence>
<keyword evidence="8" id="KW-0804">Transcription</keyword>
<protein>
    <recommendedName>
        <fullName evidence="17">RRN7-type domain-containing protein</fullName>
    </recommendedName>
</protein>
<evidence type="ECO:0000256" key="9">
    <source>
        <dbReference type="ARBA" id="ARBA00023242"/>
    </source>
</evidence>
<evidence type="ECO:0000259" key="14">
    <source>
        <dbReference type="Pfam" id="PF20645"/>
    </source>
</evidence>
<feature type="region of interest" description="Disordered" evidence="11">
    <location>
        <begin position="32"/>
        <end position="71"/>
    </location>
</feature>
<evidence type="ECO:0000256" key="2">
    <source>
        <dbReference type="ARBA" id="ARBA00006899"/>
    </source>
</evidence>
<accession>A0A9P4URM5</accession>
<dbReference type="Pfam" id="PF11781">
    <property type="entry name" value="Zn_ribbon_RRN7"/>
    <property type="match status" value="1"/>
</dbReference>
<feature type="domain" description="Rrn7/TAF1B N-terminal cyclin" evidence="13">
    <location>
        <begin position="88"/>
        <end position="224"/>
    </location>
</feature>
<keyword evidence="4" id="KW-0863">Zinc-finger</keyword>
<comment type="caution">
    <text evidence="15">The sequence shown here is derived from an EMBL/GenBank/DDBJ whole genome shotgun (WGS) entry which is preliminary data.</text>
</comment>
<keyword evidence="3" id="KW-0479">Metal-binding</keyword>
<feature type="domain" description="Rrn7/TAF1B C-terminal cyclin" evidence="14">
    <location>
        <begin position="246"/>
        <end position="411"/>
    </location>
</feature>
<dbReference type="InterPro" id="IPR021752">
    <property type="entry name" value="TF_Rrn7_Zf"/>
</dbReference>
<evidence type="ECO:0000256" key="3">
    <source>
        <dbReference type="ARBA" id="ARBA00022723"/>
    </source>
</evidence>
<comment type="similarity">
    <text evidence="2">Belongs to the RRN7/TAF1B family.</text>
</comment>
<evidence type="ECO:0000313" key="16">
    <source>
        <dbReference type="Proteomes" id="UP000799441"/>
    </source>
</evidence>
<dbReference type="EMBL" id="MU003779">
    <property type="protein sequence ID" value="KAF2722953.1"/>
    <property type="molecule type" value="Genomic_DNA"/>
</dbReference>
<keyword evidence="6" id="KW-0805">Transcription regulation</keyword>
<dbReference type="PANTHER" id="PTHR31576">
    <property type="entry name" value="TATA BOX-BINDING PROTEIN-ASSOCIATED FACTOR RNA POLYMERASE I SUBUNIT B"/>
    <property type="match status" value="1"/>
</dbReference>
<evidence type="ECO:0000259" key="13">
    <source>
        <dbReference type="Pfam" id="PF20644"/>
    </source>
</evidence>
<dbReference type="InterPro" id="IPR048538">
    <property type="entry name" value="Rrn7_cyclin_C"/>
</dbReference>
<feature type="coiled-coil region" evidence="10">
    <location>
        <begin position="518"/>
        <end position="545"/>
    </location>
</feature>
<dbReference type="Pfam" id="PF20644">
    <property type="entry name" value="Rrn7_cyclin_N"/>
    <property type="match status" value="1"/>
</dbReference>
<sequence>MSSRRSRRPVCEINGCGSTRLHDGDDGFRYCDQGHQQSSHGTQIVEDTGELVQQGKKSRRRDESDAESTISRGAFEGPKAFEHYLLCLQLVLRKQLKWLVDVQGLPPELEDLTHDLWALRLQRLQMRVSYDSGTDAGGQSQLFSSQSEPETILSDSEVSRRQRRKRKQQEESSMIGATRIGLMDILSLCYVGTLLLRIPLTVANMHSWVTEGRLLFYNAWREIPVGMRERLPAEFQSALEPGDMVAPEKLHRKMLDTLILFNTHFGMGIPPINHPLVLYSWMVYLALPIEVFAATQRLAQLLDCDFAFTLKPKARSSLLLRLPEVRLLALLLVSTKLLFPCDDVERFAVSGEDLDALSMDWSSWETLLSNRSSDSSPELSFAESFKLDEKQCLDASDDRLDQYLDWYQNNIASENIRERGRAGQEAEFRRTLFRLFPVAAQMHSTHTRHGDDTSAPDAILDRLSQAQHSLQPRRIIRSLDVDVGRAGESYKRCRSASDLHGPLRLLYAQGAKLVGLSLDNTVEVVFRIERRLEKLEETLRKEKTSMGQLP</sequence>
<dbReference type="AlphaFoldDB" id="A0A9P4URM5"/>
<keyword evidence="5" id="KW-0862">Zinc</keyword>
<dbReference type="Pfam" id="PF20645">
    <property type="entry name" value="Rrn7_cyclin_C"/>
    <property type="match status" value="1"/>
</dbReference>
<evidence type="ECO:0000256" key="8">
    <source>
        <dbReference type="ARBA" id="ARBA00023163"/>
    </source>
</evidence>
<evidence type="ECO:0000256" key="11">
    <source>
        <dbReference type="SAM" id="MobiDB-lite"/>
    </source>
</evidence>
<evidence type="ECO:0000256" key="5">
    <source>
        <dbReference type="ARBA" id="ARBA00022833"/>
    </source>
</evidence>
<dbReference type="PANTHER" id="PTHR31576:SF2">
    <property type="entry name" value="TATA BOX-BINDING PROTEIN-ASSOCIATED FACTOR RNA POLYMERASE I SUBUNIT B"/>
    <property type="match status" value="1"/>
</dbReference>
<reference evidence="15" key="1">
    <citation type="journal article" date="2020" name="Stud. Mycol.">
        <title>101 Dothideomycetes genomes: a test case for predicting lifestyles and emergence of pathogens.</title>
        <authorList>
            <person name="Haridas S."/>
            <person name="Albert R."/>
            <person name="Binder M."/>
            <person name="Bloem J."/>
            <person name="Labutti K."/>
            <person name="Salamov A."/>
            <person name="Andreopoulos B."/>
            <person name="Baker S."/>
            <person name="Barry K."/>
            <person name="Bills G."/>
            <person name="Bluhm B."/>
            <person name="Cannon C."/>
            <person name="Castanera R."/>
            <person name="Culley D."/>
            <person name="Daum C."/>
            <person name="Ezra D."/>
            <person name="Gonzalez J."/>
            <person name="Henrissat B."/>
            <person name="Kuo A."/>
            <person name="Liang C."/>
            <person name="Lipzen A."/>
            <person name="Lutzoni F."/>
            <person name="Magnuson J."/>
            <person name="Mondo S."/>
            <person name="Nolan M."/>
            <person name="Ohm R."/>
            <person name="Pangilinan J."/>
            <person name="Park H.-J."/>
            <person name="Ramirez L."/>
            <person name="Alfaro M."/>
            <person name="Sun H."/>
            <person name="Tritt A."/>
            <person name="Yoshinaga Y."/>
            <person name="Zwiers L.-H."/>
            <person name="Turgeon B."/>
            <person name="Goodwin S."/>
            <person name="Spatafora J."/>
            <person name="Crous P."/>
            <person name="Grigoriev I."/>
        </authorList>
    </citation>
    <scope>NUCLEOTIDE SEQUENCE</scope>
    <source>
        <strain evidence="15">CBS 116435</strain>
    </source>
</reference>
<evidence type="ECO:0000256" key="4">
    <source>
        <dbReference type="ARBA" id="ARBA00022771"/>
    </source>
</evidence>
<dbReference type="InterPro" id="IPR033599">
    <property type="entry name" value="TAF1B/Rrn7"/>
</dbReference>
<comment type="subcellular location">
    <subcellularLocation>
        <location evidence="1">Nucleus</location>
        <location evidence="1">Nucleolus</location>
    </subcellularLocation>
</comment>
<evidence type="ECO:0008006" key="17">
    <source>
        <dbReference type="Google" id="ProtNLM"/>
    </source>
</evidence>
<evidence type="ECO:0000313" key="15">
    <source>
        <dbReference type="EMBL" id="KAF2722953.1"/>
    </source>
</evidence>
<keyword evidence="16" id="KW-1185">Reference proteome</keyword>
<dbReference type="GO" id="GO:0001164">
    <property type="term" value="F:RNA polymerase I core promoter sequence-specific DNA binding"/>
    <property type="evidence" value="ECO:0007669"/>
    <property type="project" value="InterPro"/>
</dbReference>
<keyword evidence="10" id="KW-0175">Coiled coil</keyword>
<evidence type="ECO:0000259" key="12">
    <source>
        <dbReference type="Pfam" id="PF11781"/>
    </source>
</evidence>
<proteinExistence type="inferred from homology"/>
<evidence type="ECO:0000256" key="1">
    <source>
        <dbReference type="ARBA" id="ARBA00004604"/>
    </source>
</evidence>
<dbReference type="OrthoDB" id="428577at2759"/>
<dbReference type="GO" id="GO:0042790">
    <property type="term" value="P:nucleolar large rRNA transcription by RNA polymerase I"/>
    <property type="evidence" value="ECO:0007669"/>
    <property type="project" value="TreeGrafter"/>
</dbReference>
<keyword evidence="9" id="KW-0539">Nucleus</keyword>
<organism evidence="15 16">
    <name type="scientific">Polychaeton citri CBS 116435</name>
    <dbReference type="NCBI Taxonomy" id="1314669"/>
    <lineage>
        <taxon>Eukaryota</taxon>
        <taxon>Fungi</taxon>
        <taxon>Dikarya</taxon>
        <taxon>Ascomycota</taxon>
        <taxon>Pezizomycotina</taxon>
        <taxon>Dothideomycetes</taxon>
        <taxon>Dothideomycetidae</taxon>
        <taxon>Capnodiales</taxon>
        <taxon>Capnodiaceae</taxon>
        <taxon>Polychaeton</taxon>
    </lineage>
</organism>